<keyword evidence="5" id="KW-0963">Cytoplasm</keyword>
<evidence type="ECO:0000256" key="10">
    <source>
        <dbReference type="ARBA" id="ARBA00022857"/>
    </source>
</evidence>
<comment type="caution">
    <text evidence="19">The sequence shown here is derived from an EMBL/GenBank/DDBJ whole genome shotgun (WGS) entry which is preliminary data.</text>
</comment>
<feature type="compositionally biased region" description="Polar residues" evidence="17">
    <location>
        <begin position="896"/>
        <end position="908"/>
    </location>
</feature>
<keyword evidence="7 16" id="KW-0479">Metal-binding</keyword>
<dbReference type="Pfam" id="PF25413">
    <property type="entry name" value="Rossman_Mical"/>
    <property type="match status" value="1"/>
</dbReference>
<evidence type="ECO:0000256" key="2">
    <source>
        <dbReference type="ARBA" id="ARBA00004496"/>
    </source>
</evidence>
<dbReference type="Gene3D" id="2.10.110.10">
    <property type="entry name" value="Cysteine Rich Protein"/>
    <property type="match status" value="1"/>
</dbReference>
<feature type="compositionally biased region" description="Basic and acidic residues" evidence="17">
    <location>
        <begin position="1899"/>
        <end position="1915"/>
    </location>
</feature>
<dbReference type="SUPFAM" id="SSF51905">
    <property type="entry name" value="FAD/NAD(P)-binding domain"/>
    <property type="match status" value="1"/>
</dbReference>
<name>A0A8S0Z3F3_ARCPL</name>
<feature type="region of interest" description="Disordered" evidence="17">
    <location>
        <begin position="1863"/>
        <end position="1956"/>
    </location>
</feature>
<evidence type="ECO:0000256" key="5">
    <source>
        <dbReference type="ARBA" id="ARBA00022490"/>
    </source>
</evidence>
<dbReference type="Pfam" id="PF00890">
    <property type="entry name" value="FAD_binding_2"/>
    <property type="match status" value="1"/>
</dbReference>
<dbReference type="InterPro" id="IPR057494">
    <property type="entry name" value="Rossman_Mical"/>
</dbReference>
<feature type="compositionally biased region" description="Basic and acidic residues" evidence="17">
    <location>
        <begin position="974"/>
        <end position="983"/>
    </location>
</feature>
<sequence>MNRGARVEPTPPECALAAEMFDHFCAAGTMKQILALHREICNTLNLKPNRLPDFYPKLKAKLSSSWKAQALFKKFDARANHKVYGKGRVSAAGKVLIIGAGPCGMRAAIECQLLGAKVVVIEKRDRMSRNNVLHLWPFVIQDLRALGAKKFFGKFCAGSIDHISIRQLQCILLKVALLLGVEFHEGVSFEELLEPTVNENSETLGWRARVSPPDHPVSQYEFDALVGADGKRNTLNGFKRKEFRGKLAMAITANFINRHSEQEASVPEISGVAFIFNQKFFKELYEMTGIDLENIVYYKDDTHYFVMTAKKHSLLDKGVLLNDYAEVSRLLSVENVDRAALMRYAQEAARFSTDGRMPLRDFALNHYGEPDVALFDFTSMYAAENASLVYERLGRRLLCQLVGDSLLEPFWPTGSGCARGFLSALDAAWAVRTWGLTPAPHPLEVIAERESIYRLLAQTTPENLHRDFGAYTLDPGTRYPNLNRTAVSPHRVTAFYNSDDPLPLDAAPTQRKRRREAEVSEETLVTWVAWPEAGIRAASSPPALTELVRRYRPDLLPSTATPRAIYHILQQEFGIVPFSSGGTLRDVPDAKLRSYLTRVYNAFKGEVPHIHHQTDVFDQIKQSMQKEKHVRTSHVEHPVSVYTNAADTEKSHSSYRKKRRSVRPPQVSNDPAEYIRKKIGKLDLNDITQLARLIEGHDALGDDKHAEKQIDLQEQILALLDPEESPDPKVLRQSLAQLLQGSSKSKMKEPQKLDHFFEQDNQKPIMAPRRLKGLELSTIKVPDFSDIFDESADTDATLVEKQDSKTFSRSPSIEAKNIYPRSSSIDSTKKFTRSSESPLPQKGRRLSEVNYLLRHSPSPDIKVPYKRSNSIGSAEIANTKRIAQLFEGQKRRHTPSPESIRSGSATNTEMALRMQRMAEIIEGKKRDTPSPDRSKHRESIGNPEMAIRRQRVVDLIKQGQGLGQEQRLPQPEVPQRRNSEEMSFRMQRMSDLVQRKATESKRPKGGRRKAAREIMKQRFEKSLQMLAAEPRLDFQPSADLENDYGLQQYRASAPAFDDRVKKLEKKLQHYVRLAEEGRVVGGGGRTSGGGARVARLAAELSGTTTNASSPRPSKPKDLMRSVGKIERDDWNMKEIERKIMENRLGRPEPKTAERVPKWDREQFLGRQRRLKEGEGNEEKWVEIDERLHKLDQKLKDSGRPDQGTKKVANLANKFVKQEPEQSKIVKESKEIKEEVKKPSWRGPAFTGMQCAACGTRVFAAEGVTADGLHLHRACFRCAVCKAVLRPGNYTMERYGSRLVCLRHSGVSVPDAVSHAPPPPTPERISLELSDSGAREIDEDEWTDRNFLASETSCAGGLSDEEESSSDEYTDAAESDNEAAASPAPQMTAPRPAHSDLYFSDDSFGYDDYSDDGAESSGNESCSRMRAAREARRREVPADARPPTDSSEVESEEESESSDEEVSSATEVSTDSEFAREEILPAPIPPAILVTEATPPAPPPPQEYPLSRTRSAGGLATKRALELKRRYLLGEPSPPAVRKSDSTSQIDTKFEAFRSTITEFQKMLHPAVTATQQPTPQKPIVTFQLSTEEKKTQPMPDIIKNLCADAPVDLLTKGDSPLCKDWRTEPPKEEKEPDLESDSLSDDSSHTETAPNQPVPRVEVHNEGGELIQLDSLMLINSTDEEKASGTASAPTVIAAAESESSESCRDATTLALTETELSDWAAESGVLDDCGFDDKEEKKRSKNPRSLSGPKLIHDAKNIAVASHVCGRTSPPEPVVYSNALEHFEFVDEGEQDPSLESPATPKNEGYMELVENDYELYSPTNDRSMNFIERSFSETVFKPVGQETSIIQSLANIDNIEDIDADSEQCDLKSPQILKSIENDTTVTSESKSTSASIQKSDSPKPKEVVEPKAETKIESISLSEISPPLEKDRPVETENSEISPPLIPPTPKTKFPSSIPFSGPCTIRLYSPAICRSASETFNRSTSRSTDSPTQSFELSVSINLSSGSLSPVSPVPMNTTDKVQEIKREREEQTEVVRRLVLERLGSAPRAGKKSTRRLRASPMSVPPPVPPLPAPPSPPPPRPAPPLMPLPVTPSFSDPELARERRRKSIMKSISNYLNRRLGPRHKWVSEPDLKWHEPRQQLSNAHKSTGALQEAPPVPPPPSSYCPPVEHRSHHRVPAGASAVAADVDERDAMQLWFEARWARLVAQRRAREEPRDEPIARRLARLERRLTRPLSAEQQAATVAELVQVSAQRDAHQALMAVHRRRSAGGSVGD</sequence>
<dbReference type="Gene3D" id="3.50.50.60">
    <property type="entry name" value="FAD/NAD(P)-binding domain"/>
    <property type="match status" value="1"/>
</dbReference>
<keyword evidence="9 16" id="KW-0862">Zinc</keyword>
<proteinExistence type="inferred from homology"/>
<comment type="cofactor">
    <cofactor evidence="1">
        <name>FAD</name>
        <dbReference type="ChEBI" id="CHEBI:57692"/>
    </cofactor>
</comment>
<feature type="region of interest" description="Disordered" evidence="17">
    <location>
        <begin position="2132"/>
        <end position="2182"/>
    </location>
</feature>
<evidence type="ECO:0000256" key="17">
    <source>
        <dbReference type="SAM" id="MobiDB-lite"/>
    </source>
</evidence>
<dbReference type="PANTHER" id="PTHR23167:SF54">
    <property type="entry name" value="[F-ACTIN]-MONOOXYGENASE MICAL"/>
    <property type="match status" value="1"/>
</dbReference>
<keyword evidence="20" id="KW-1185">Reference proteome</keyword>
<feature type="compositionally biased region" description="Polar residues" evidence="17">
    <location>
        <begin position="2141"/>
        <end position="2152"/>
    </location>
</feature>
<feature type="compositionally biased region" description="Basic and acidic residues" evidence="17">
    <location>
        <begin position="993"/>
        <end position="1002"/>
    </location>
</feature>
<feature type="compositionally biased region" description="Pro residues" evidence="17">
    <location>
        <begin position="2064"/>
        <end position="2092"/>
    </location>
</feature>
<evidence type="ECO:0000256" key="3">
    <source>
        <dbReference type="ARBA" id="ARBA00008223"/>
    </source>
</evidence>
<feature type="region of interest" description="Disordered" evidence="17">
    <location>
        <begin position="1609"/>
        <end position="1663"/>
    </location>
</feature>
<feature type="region of interest" description="Disordered" evidence="17">
    <location>
        <begin position="887"/>
        <end position="908"/>
    </location>
</feature>
<feature type="region of interest" description="Disordered" evidence="17">
    <location>
        <begin position="959"/>
        <end position="983"/>
    </location>
</feature>
<evidence type="ECO:0000256" key="1">
    <source>
        <dbReference type="ARBA" id="ARBA00001974"/>
    </source>
</evidence>
<feature type="region of interest" description="Disordered" evidence="17">
    <location>
        <begin position="922"/>
        <end position="943"/>
    </location>
</feature>
<dbReference type="GO" id="GO:0003779">
    <property type="term" value="F:actin binding"/>
    <property type="evidence" value="ECO:0007669"/>
    <property type="project" value="UniProtKB-KW"/>
</dbReference>
<dbReference type="Proteomes" id="UP000494106">
    <property type="component" value="Unassembled WGS sequence"/>
</dbReference>
<keyword evidence="11" id="KW-0560">Oxidoreductase</keyword>
<dbReference type="Pfam" id="PF00412">
    <property type="entry name" value="LIM"/>
    <property type="match status" value="1"/>
</dbReference>
<dbReference type="FunFam" id="3.50.50.60:FF:000004">
    <property type="entry name" value="protein-methionine sulfoxide oxidase MICAL2 isoform X1"/>
    <property type="match status" value="1"/>
</dbReference>
<evidence type="ECO:0000256" key="16">
    <source>
        <dbReference type="PROSITE-ProRule" id="PRU00125"/>
    </source>
</evidence>
<evidence type="ECO:0000256" key="14">
    <source>
        <dbReference type="ARBA" id="ARBA00023203"/>
    </source>
</evidence>
<evidence type="ECO:0000256" key="6">
    <source>
        <dbReference type="ARBA" id="ARBA00022630"/>
    </source>
</evidence>
<evidence type="ECO:0000256" key="11">
    <source>
        <dbReference type="ARBA" id="ARBA00023002"/>
    </source>
</evidence>
<gene>
    <name evidence="19" type="ORF">APLA_LOCUS2853</name>
</gene>
<feature type="compositionally biased region" description="Acidic residues" evidence="17">
    <location>
        <begin position="1403"/>
        <end position="1413"/>
    </location>
</feature>
<feature type="compositionally biased region" description="Basic and acidic residues" evidence="17">
    <location>
        <begin position="1617"/>
        <end position="1630"/>
    </location>
</feature>
<feature type="compositionally biased region" description="Polar residues" evidence="17">
    <location>
        <begin position="1880"/>
        <end position="1898"/>
    </location>
</feature>
<reference evidence="19 20" key="1">
    <citation type="submission" date="2020-04" db="EMBL/GenBank/DDBJ databases">
        <authorList>
            <person name="Wallbank WR R."/>
            <person name="Pardo Diaz C."/>
            <person name="Kozak K."/>
            <person name="Martin S."/>
            <person name="Jiggins C."/>
            <person name="Moest M."/>
            <person name="Warren A I."/>
            <person name="Byers J.R.P. K."/>
            <person name="Montejo-Kovacevich G."/>
            <person name="Yen C E."/>
        </authorList>
    </citation>
    <scope>NUCLEOTIDE SEQUENCE [LARGE SCALE GENOMIC DNA]</scope>
</reference>
<feature type="region of interest" description="Disordered" evidence="17">
    <location>
        <begin position="2046"/>
        <end position="2105"/>
    </location>
</feature>
<dbReference type="OrthoDB" id="20799at2759"/>
<keyword evidence="6" id="KW-0285">Flavoprotein</keyword>
<feature type="region of interest" description="Disordered" evidence="17">
    <location>
        <begin position="1723"/>
        <end position="1751"/>
    </location>
</feature>
<dbReference type="InterPro" id="IPR001781">
    <property type="entry name" value="Znf_LIM"/>
</dbReference>
<comment type="catalytic activity">
    <reaction evidence="15">
        <text>L-methionyl-[F-actin] + NADPH + O2 + H(+) = L-methionyl-(R)-S-oxide-[F-actin] + NADP(+) + H2O</text>
        <dbReference type="Rhea" id="RHEA:51308"/>
        <dbReference type="Rhea" id="RHEA-COMP:12953"/>
        <dbReference type="Rhea" id="RHEA-COMP:12956"/>
        <dbReference type="ChEBI" id="CHEBI:15377"/>
        <dbReference type="ChEBI" id="CHEBI:15378"/>
        <dbReference type="ChEBI" id="CHEBI:15379"/>
        <dbReference type="ChEBI" id="CHEBI:16044"/>
        <dbReference type="ChEBI" id="CHEBI:45764"/>
        <dbReference type="ChEBI" id="CHEBI:57783"/>
        <dbReference type="ChEBI" id="CHEBI:58349"/>
        <dbReference type="EC" id="1.14.13.225"/>
    </reaction>
</comment>
<dbReference type="CDD" id="cd09358">
    <property type="entry name" value="LIM_Mical_like"/>
    <property type="match status" value="1"/>
</dbReference>
<evidence type="ECO:0000259" key="18">
    <source>
        <dbReference type="PROSITE" id="PS50023"/>
    </source>
</evidence>
<keyword evidence="8" id="KW-0274">FAD</keyword>
<feature type="region of interest" description="Disordered" evidence="17">
    <location>
        <begin position="991"/>
        <end position="1010"/>
    </location>
</feature>
<dbReference type="GO" id="GO:0046872">
    <property type="term" value="F:metal ion binding"/>
    <property type="evidence" value="ECO:0007669"/>
    <property type="project" value="UniProtKB-KW"/>
</dbReference>
<dbReference type="EC" id="1.14.13.225" evidence="4"/>
<feature type="compositionally biased region" description="Acidic residues" evidence="17">
    <location>
        <begin position="1631"/>
        <end position="1640"/>
    </location>
</feature>
<feature type="compositionally biased region" description="Basic and acidic residues" evidence="17">
    <location>
        <begin position="1426"/>
        <end position="1437"/>
    </location>
</feature>
<feature type="region of interest" description="Disordered" evidence="17">
    <location>
        <begin position="645"/>
        <end position="671"/>
    </location>
</feature>
<feature type="compositionally biased region" description="Acidic residues" evidence="17">
    <location>
        <begin position="1446"/>
        <end position="1461"/>
    </location>
</feature>
<keyword evidence="10" id="KW-0521">NADP</keyword>
<feature type="compositionally biased region" description="Basic residues" evidence="17">
    <location>
        <begin position="653"/>
        <end position="662"/>
    </location>
</feature>
<evidence type="ECO:0000256" key="4">
    <source>
        <dbReference type="ARBA" id="ARBA00012709"/>
    </source>
</evidence>
<keyword evidence="13 16" id="KW-0440">LIM domain</keyword>
<keyword evidence="12" id="KW-0503">Monooxygenase</keyword>
<dbReference type="InterPro" id="IPR003953">
    <property type="entry name" value="FAD-dep_OxRdtase_2_FAD-bd"/>
</dbReference>
<dbReference type="SMART" id="SM00132">
    <property type="entry name" value="LIM"/>
    <property type="match status" value="1"/>
</dbReference>
<feature type="compositionally biased region" description="Acidic residues" evidence="17">
    <location>
        <begin position="1358"/>
        <end position="1376"/>
    </location>
</feature>
<feature type="compositionally biased region" description="Low complexity" evidence="17">
    <location>
        <begin position="1916"/>
        <end position="1926"/>
    </location>
</feature>
<accession>A0A8S0Z3F3</accession>
<keyword evidence="14" id="KW-0009">Actin-binding</keyword>
<feature type="compositionally biased region" description="Basic and acidic residues" evidence="17">
    <location>
        <begin position="922"/>
        <end position="939"/>
    </location>
</feature>
<dbReference type="InterPro" id="IPR050540">
    <property type="entry name" value="F-actin_Monoox_Mical"/>
</dbReference>
<dbReference type="PROSITE" id="PS50023">
    <property type="entry name" value="LIM_DOMAIN_2"/>
    <property type="match status" value="1"/>
</dbReference>
<feature type="region of interest" description="Disordered" evidence="17">
    <location>
        <begin position="1308"/>
        <end position="1330"/>
    </location>
</feature>
<evidence type="ECO:0000256" key="9">
    <source>
        <dbReference type="ARBA" id="ARBA00022833"/>
    </source>
</evidence>
<dbReference type="GO" id="GO:0120501">
    <property type="term" value="F:F-actin monooxygenase activity"/>
    <property type="evidence" value="ECO:0007669"/>
    <property type="project" value="UniProtKB-EC"/>
</dbReference>
<dbReference type="PRINTS" id="PR00420">
    <property type="entry name" value="RNGMNOXGNASE"/>
</dbReference>
<feature type="region of interest" description="Disordered" evidence="17">
    <location>
        <begin position="824"/>
        <end position="843"/>
    </location>
</feature>
<evidence type="ECO:0000313" key="20">
    <source>
        <dbReference type="Proteomes" id="UP000494106"/>
    </source>
</evidence>
<feature type="compositionally biased region" description="Low complexity" evidence="17">
    <location>
        <begin position="1462"/>
        <end position="1471"/>
    </location>
</feature>
<organism evidence="19 20">
    <name type="scientific">Arctia plantaginis</name>
    <name type="common">Wood tiger moth</name>
    <name type="synonym">Phalaena plantaginis</name>
    <dbReference type="NCBI Taxonomy" id="874455"/>
    <lineage>
        <taxon>Eukaryota</taxon>
        <taxon>Metazoa</taxon>
        <taxon>Ecdysozoa</taxon>
        <taxon>Arthropoda</taxon>
        <taxon>Hexapoda</taxon>
        <taxon>Insecta</taxon>
        <taxon>Pterygota</taxon>
        <taxon>Neoptera</taxon>
        <taxon>Endopterygota</taxon>
        <taxon>Lepidoptera</taxon>
        <taxon>Glossata</taxon>
        <taxon>Ditrysia</taxon>
        <taxon>Noctuoidea</taxon>
        <taxon>Erebidae</taxon>
        <taxon>Arctiinae</taxon>
        <taxon>Arctia</taxon>
    </lineage>
</organism>
<dbReference type="InterPro" id="IPR036188">
    <property type="entry name" value="FAD/NAD-bd_sf"/>
</dbReference>
<feature type="compositionally biased region" description="Pro residues" evidence="17">
    <location>
        <begin position="2157"/>
        <end position="2166"/>
    </location>
</feature>
<feature type="region of interest" description="Disordered" evidence="17">
    <location>
        <begin position="1351"/>
        <end position="1513"/>
    </location>
</feature>
<evidence type="ECO:0000256" key="12">
    <source>
        <dbReference type="ARBA" id="ARBA00023033"/>
    </source>
</evidence>
<evidence type="ECO:0000256" key="8">
    <source>
        <dbReference type="ARBA" id="ARBA00022827"/>
    </source>
</evidence>
<evidence type="ECO:0000313" key="19">
    <source>
        <dbReference type="EMBL" id="CAB3226417.1"/>
    </source>
</evidence>
<feature type="compositionally biased region" description="Basic residues" evidence="17">
    <location>
        <begin position="2050"/>
        <end position="2059"/>
    </location>
</feature>
<evidence type="ECO:0000256" key="13">
    <source>
        <dbReference type="ARBA" id="ARBA00023038"/>
    </source>
</evidence>
<feature type="domain" description="LIM zinc-binding" evidence="18">
    <location>
        <begin position="1248"/>
        <end position="1310"/>
    </location>
</feature>
<evidence type="ECO:0000256" key="7">
    <source>
        <dbReference type="ARBA" id="ARBA00022723"/>
    </source>
</evidence>
<comment type="similarity">
    <text evidence="3">Belongs to the Mical family.</text>
</comment>
<feature type="region of interest" description="Disordered" evidence="17">
    <location>
        <begin position="1680"/>
        <end position="1707"/>
    </location>
</feature>
<dbReference type="PANTHER" id="PTHR23167">
    <property type="entry name" value="CALPONIN HOMOLOGY DOMAIN-CONTAINING PROTEIN DDB_G0272472-RELATED"/>
    <property type="match status" value="1"/>
</dbReference>
<evidence type="ECO:0000256" key="15">
    <source>
        <dbReference type="ARBA" id="ARBA00049522"/>
    </source>
</evidence>
<dbReference type="EMBL" id="CADEBC010000208">
    <property type="protein sequence ID" value="CAB3226417.1"/>
    <property type="molecule type" value="Genomic_DNA"/>
</dbReference>
<protein>
    <recommendedName>
        <fullName evidence="4">F-actin monooxygenase</fullName>
        <ecNumber evidence="4">1.14.13.225</ecNumber>
    </recommendedName>
</protein>
<dbReference type="GO" id="GO:0005737">
    <property type="term" value="C:cytoplasm"/>
    <property type="evidence" value="ECO:0007669"/>
    <property type="project" value="UniProtKB-SubCell"/>
</dbReference>
<comment type="subcellular location">
    <subcellularLocation>
        <location evidence="2">Cytoplasm</location>
    </subcellularLocation>
</comment>